<dbReference type="Pfam" id="PF00125">
    <property type="entry name" value="Histone"/>
    <property type="match status" value="1"/>
</dbReference>
<dbReference type="SUPFAM" id="SSF47113">
    <property type="entry name" value="Histone-fold"/>
    <property type="match status" value="1"/>
</dbReference>
<dbReference type="PANTHER" id="PTHR11426">
    <property type="entry name" value="HISTONE H3"/>
    <property type="match status" value="1"/>
</dbReference>
<protein>
    <submittedName>
        <fullName evidence="5">Histone domain-containing protein</fullName>
    </submittedName>
</protein>
<comment type="similarity">
    <text evidence="1">Belongs to the histone H3 family.</text>
</comment>
<dbReference type="Gene3D" id="1.10.20.10">
    <property type="entry name" value="Histone, subunit A"/>
    <property type="match status" value="1"/>
</dbReference>
<dbReference type="InterPro" id="IPR007125">
    <property type="entry name" value="H2A/H2B/H3"/>
</dbReference>
<evidence type="ECO:0000313" key="4">
    <source>
        <dbReference type="Proteomes" id="UP000492821"/>
    </source>
</evidence>
<evidence type="ECO:0000256" key="2">
    <source>
        <dbReference type="SAM" id="MobiDB-lite"/>
    </source>
</evidence>
<feature type="region of interest" description="Disordered" evidence="2">
    <location>
        <begin position="1"/>
        <end position="38"/>
    </location>
</feature>
<dbReference type="Proteomes" id="UP000492821">
    <property type="component" value="Unassembled WGS sequence"/>
</dbReference>
<accession>A0A7E4ZVW8</accession>
<dbReference type="InterPro" id="IPR000164">
    <property type="entry name" value="Histone_H3/CENP-A"/>
</dbReference>
<evidence type="ECO:0000313" key="5">
    <source>
        <dbReference type="WBParaSite" id="Pan_g20773.t1"/>
    </source>
</evidence>
<dbReference type="WBParaSite" id="Pan_g20773.t1">
    <property type="protein sequence ID" value="Pan_g20773.t1"/>
    <property type="gene ID" value="Pan_g20773"/>
</dbReference>
<keyword evidence="4" id="KW-1185">Reference proteome</keyword>
<evidence type="ECO:0000256" key="1">
    <source>
        <dbReference type="ARBA" id="ARBA00010343"/>
    </source>
</evidence>
<evidence type="ECO:0000259" key="3">
    <source>
        <dbReference type="Pfam" id="PF00125"/>
    </source>
</evidence>
<reference evidence="4" key="1">
    <citation type="journal article" date="2013" name="Genetics">
        <title>The draft genome and transcriptome of Panagrellus redivivus are shaped by the harsh demands of a free-living lifestyle.</title>
        <authorList>
            <person name="Srinivasan J."/>
            <person name="Dillman A.R."/>
            <person name="Macchietto M.G."/>
            <person name="Heikkinen L."/>
            <person name="Lakso M."/>
            <person name="Fracchia K.M."/>
            <person name="Antoshechkin I."/>
            <person name="Mortazavi A."/>
            <person name="Wong G."/>
            <person name="Sternberg P.W."/>
        </authorList>
    </citation>
    <scope>NUCLEOTIDE SEQUENCE [LARGE SCALE GENOMIC DNA]</scope>
    <source>
        <strain evidence="4">MT8872</strain>
    </source>
</reference>
<proteinExistence type="inferred from homology"/>
<dbReference type="SMART" id="SM00428">
    <property type="entry name" value="H3"/>
    <property type="match status" value="1"/>
</dbReference>
<dbReference type="InterPro" id="IPR009072">
    <property type="entry name" value="Histone-fold"/>
</dbReference>
<dbReference type="GO" id="GO:0030527">
    <property type="term" value="F:structural constituent of chromatin"/>
    <property type="evidence" value="ECO:0007669"/>
    <property type="project" value="InterPro"/>
</dbReference>
<sequence>MLLEARSQPTGSFQHVSHRGRFAQSARGQSPNSRKHASGPFCARISLAFRTIGTTMTNRRSSRGTCKENRGVFFEINCLVVNKEIKTNVPQKHYSYQFDNYQESAEAYLVGLFEDTNLCAIHAKRVTIMPKDIQLARRIRGERA</sequence>
<organism evidence="4 5">
    <name type="scientific">Panagrellus redivivus</name>
    <name type="common">Microworm</name>
    <dbReference type="NCBI Taxonomy" id="6233"/>
    <lineage>
        <taxon>Eukaryota</taxon>
        <taxon>Metazoa</taxon>
        <taxon>Ecdysozoa</taxon>
        <taxon>Nematoda</taxon>
        <taxon>Chromadorea</taxon>
        <taxon>Rhabditida</taxon>
        <taxon>Tylenchina</taxon>
        <taxon>Panagrolaimomorpha</taxon>
        <taxon>Panagrolaimoidea</taxon>
        <taxon>Panagrolaimidae</taxon>
        <taxon>Panagrellus</taxon>
    </lineage>
</organism>
<name>A0A7E4ZVW8_PANRE</name>
<dbReference type="GO" id="GO:0000786">
    <property type="term" value="C:nucleosome"/>
    <property type="evidence" value="ECO:0007669"/>
    <property type="project" value="InterPro"/>
</dbReference>
<dbReference type="GO" id="GO:0046982">
    <property type="term" value="F:protein heterodimerization activity"/>
    <property type="evidence" value="ECO:0007669"/>
    <property type="project" value="InterPro"/>
</dbReference>
<dbReference type="GO" id="GO:0003677">
    <property type="term" value="F:DNA binding"/>
    <property type="evidence" value="ECO:0007669"/>
    <property type="project" value="InterPro"/>
</dbReference>
<dbReference type="AlphaFoldDB" id="A0A7E4ZVW8"/>
<feature type="domain" description="Core Histone H2A/H2B/H3" evidence="3">
    <location>
        <begin position="95"/>
        <end position="139"/>
    </location>
</feature>
<reference evidence="5" key="2">
    <citation type="submission" date="2020-10" db="UniProtKB">
        <authorList>
            <consortium name="WormBaseParasite"/>
        </authorList>
    </citation>
    <scope>IDENTIFICATION</scope>
</reference>